<dbReference type="EMBL" id="CP042467">
    <property type="protein sequence ID" value="QED29094.1"/>
    <property type="molecule type" value="Genomic_DNA"/>
</dbReference>
<dbReference type="OrthoDB" id="3869819at2"/>
<evidence type="ECO:0000256" key="1">
    <source>
        <dbReference type="SAM" id="MobiDB-lite"/>
    </source>
</evidence>
<organism evidence="2 3">
    <name type="scientific">Microvenator marinus</name>
    <dbReference type="NCBI Taxonomy" id="2600177"/>
    <lineage>
        <taxon>Bacteria</taxon>
        <taxon>Deltaproteobacteria</taxon>
        <taxon>Bradymonadales</taxon>
        <taxon>Microvenatoraceae</taxon>
        <taxon>Microvenator</taxon>
    </lineage>
</organism>
<protein>
    <submittedName>
        <fullName evidence="2">Uncharacterized protein</fullName>
    </submittedName>
</protein>
<name>A0A5B8XUB1_9DELT</name>
<feature type="region of interest" description="Disordered" evidence="1">
    <location>
        <begin position="157"/>
        <end position="252"/>
    </location>
</feature>
<gene>
    <name evidence="2" type="ORF">FRD01_17980</name>
</gene>
<evidence type="ECO:0000313" key="3">
    <source>
        <dbReference type="Proteomes" id="UP000321595"/>
    </source>
</evidence>
<accession>A0A5B8XUB1</accession>
<feature type="compositionally biased region" description="Basic and acidic residues" evidence="1">
    <location>
        <begin position="194"/>
        <end position="219"/>
    </location>
</feature>
<dbReference type="RefSeq" id="WP_146962102.1">
    <property type="nucleotide sequence ID" value="NZ_CP042467.1"/>
</dbReference>
<dbReference type="Proteomes" id="UP000321595">
    <property type="component" value="Chromosome"/>
</dbReference>
<feature type="region of interest" description="Disordered" evidence="1">
    <location>
        <begin position="264"/>
        <end position="291"/>
    </location>
</feature>
<feature type="compositionally biased region" description="Basic and acidic residues" evidence="1">
    <location>
        <begin position="382"/>
        <end position="397"/>
    </location>
</feature>
<feature type="compositionally biased region" description="Low complexity" evidence="1">
    <location>
        <begin position="157"/>
        <end position="166"/>
    </location>
</feature>
<dbReference type="AlphaFoldDB" id="A0A5B8XUB1"/>
<evidence type="ECO:0000313" key="2">
    <source>
        <dbReference type="EMBL" id="QED29094.1"/>
    </source>
</evidence>
<proteinExistence type="predicted"/>
<sequence>MAIEPDDILLDALYEELDPDAEEAKSLSPELAAELEGWREFRESLGEQFHVHTPNPSVRAAVMAAARDELAKQVEVQATDDSPRRPPGVDKRGFWAKLASGQGAQIGLVATILLVGAFSLRYMNLDSPQMSMEPAFEEAGIPMGKDEVAAAAPAFDAPEEAAPAPGEAEEEAAEGFAAPVEEREARAAEPSIEPEMKKDSALLAREETGRSDAKPEPQRRVAAKRPTKAAPSTRSAGPAEEPSKKAAPKSKFYDFDDSLVKAESMGNRAAAPSSAEPAEAAPMPVSGESKMDDALEFGVKEKGKAESAPGGTIDAVEAAFRSRDWRRVISESQTVATSSAPAVQKARALELRAQAYRQMGMFQQALETYRNIETNFPTYQTDRIRSSRVEIEQELESRPQPASRQKRSYDFESETLDELQ</sequence>
<reference evidence="2 3" key="1">
    <citation type="submission" date="2019-08" db="EMBL/GenBank/DDBJ databases">
        <authorList>
            <person name="Liang Q."/>
        </authorList>
    </citation>
    <scope>NUCLEOTIDE SEQUENCE [LARGE SCALE GENOMIC DNA]</scope>
    <source>
        <strain evidence="2 3">V1718</strain>
    </source>
</reference>
<dbReference type="Gene3D" id="1.25.40.10">
    <property type="entry name" value="Tetratricopeptide repeat domain"/>
    <property type="match status" value="1"/>
</dbReference>
<keyword evidence="3" id="KW-1185">Reference proteome</keyword>
<feature type="compositionally biased region" description="Acidic residues" evidence="1">
    <location>
        <begin position="411"/>
        <end position="420"/>
    </location>
</feature>
<dbReference type="KEGG" id="bbae:FRD01_17980"/>
<feature type="region of interest" description="Disordered" evidence="1">
    <location>
        <begin position="381"/>
        <end position="420"/>
    </location>
</feature>
<feature type="compositionally biased region" description="Low complexity" evidence="1">
    <location>
        <begin position="269"/>
        <end position="282"/>
    </location>
</feature>
<dbReference type="InterPro" id="IPR011990">
    <property type="entry name" value="TPR-like_helical_dom_sf"/>
</dbReference>